<sequence length="445" mass="47454">MKFLCKTIVAALCGIATFGAAHAAETISGGRYGNVHLTKPTGAMTGIVVLFSEKSGWSPADSQAADALAAKGAMVIGVDTMRYAARVKADKDPYERKCHNLVGDAENMSHQLERTVQTDHYYAPILVGAGQGATLAESALKQAPDNTVAGAVSLAPDAKLDARFNPCPPDPTIIHAAGLPGFMERAATLEAGRSKADALVAMTAPHLKKPAAPAAAATTQPAAKKSDAAHDSDVSDLPLIELRAAQPTDLLAIVISGDGGWRDLDKTMALALQKDGVSVIGIDSLRYFWSEKTPQQTANDIARVIRAYNARWHTSHVALVGYSFGADVMPFAYNRLPDAVRSQVSYISLMGFSPAADFQIRVTGWLGMPASEKALKVRPEFDKLPPPMVQCIYGEKEEDTLCPQLTKTGIEVVKLPGDHHFGGDYDALARRILAGWRKQIAARQG</sequence>
<dbReference type="Proteomes" id="UP000054740">
    <property type="component" value="Unassembled WGS sequence"/>
</dbReference>
<accession>A0A158HYI0</accession>
<evidence type="ECO:0000313" key="4">
    <source>
        <dbReference type="EMBL" id="SAL49217.1"/>
    </source>
</evidence>
<dbReference type="AlphaFoldDB" id="A0A158HYI0"/>
<dbReference type="Gene3D" id="3.40.50.1820">
    <property type="entry name" value="alpha/beta hydrolase"/>
    <property type="match status" value="2"/>
</dbReference>
<keyword evidence="5" id="KW-1185">Reference proteome</keyword>
<feature type="region of interest" description="Disordered" evidence="1">
    <location>
        <begin position="211"/>
        <end position="230"/>
    </location>
</feature>
<dbReference type="Pfam" id="PF06057">
    <property type="entry name" value="VirJ"/>
    <property type="match status" value="2"/>
</dbReference>
<evidence type="ECO:0000259" key="3">
    <source>
        <dbReference type="Pfam" id="PF06057"/>
    </source>
</evidence>
<dbReference type="InterPro" id="IPR011225">
    <property type="entry name" value="IV_sec_VirJ"/>
</dbReference>
<feature type="chain" id="PRO_5011112434" evidence="2">
    <location>
        <begin position="24"/>
        <end position="445"/>
    </location>
</feature>
<dbReference type="PIRSF" id="PIRSF029063">
    <property type="entry name" value="IV_sec_VirJ"/>
    <property type="match status" value="1"/>
</dbReference>
<feature type="domain" description="Bacterial virulence" evidence="3">
    <location>
        <begin position="249"/>
        <end position="438"/>
    </location>
</feature>
<dbReference type="InterPro" id="IPR010333">
    <property type="entry name" value="VirJ"/>
</dbReference>
<evidence type="ECO:0000256" key="2">
    <source>
        <dbReference type="SAM" id="SignalP"/>
    </source>
</evidence>
<dbReference type="InterPro" id="IPR029058">
    <property type="entry name" value="AB_hydrolase_fold"/>
</dbReference>
<gene>
    <name evidence="4" type="ORF">AWB70_03953</name>
</gene>
<dbReference type="RefSeq" id="WP_053569467.1">
    <property type="nucleotide sequence ID" value="NZ_FCNY02000009.1"/>
</dbReference>
<reference evidence="5" key="1">
    <citation type="submission" date="2016-01" db="EMBL/GenBank/DDBJ databases">
        <authorList>
            <person name="Peeters C."/>
        </authorList>
    </citation>
    <scope>NUCLEOTIDE SEQUENCE [LARGE SCALE GENOMIC DNA]</scope>
</reference>
<dbReference type="EMBL" id="FCNY02000009">
    <property type="protein sequence ID" value="SAL49217.1"/>
    <property type="molecule type" value="Genomic_DNA"/>
</dbReference>
<dbReference type="SUPFAM" id="SSF53474">
    <property type="entry name" value="alpha/beta-Hydrolases"/>
    <property type="match status" value="2"/>
</dbReference>
<feature type="signal peptide" evidence="2">
    <location>
        <begin position="1"/>
        <end position="23"/>
    </location>
</feature>
<feature type="domain" description="Bacterial virulence" evidence="3">
    <location>
        <begin position="47"/>
        <end position="146"/>
    </location>
</feature>
<evidence type="ECO:0000256" key="1">
    <source>
        <dbReference type="SAM" id="MobiDB-lite"/>
    </source>
</evidence>
<feature type="compositionally biased region" description="Low complexity" evidence="1">
    <location>
        <begin position="211"/>
        <end position="223"/>
    </location>
</feature>
<protein>
    <submittedName>
        <fullName evidence="4">Bacterial virulence protein VirJ</fullName>
    </submittedName>
</protein>
<keyword evidence="2" id="KW-0732">Signal</keyword>
<organism evidence="4 5">
    <name type="scientific">Caballeronia cordobensis</name>
    <name type="common">Burkholderia cordobensis</name>
    <dbReference type="NCBI Taxonomy" id="1353886"/>
    <lineage>
        <taxon>Bacteria</taxon>
        <taxon>Pseudomonadati</taxon>
        <taxon>Pseudomonadota</taxon>
        <taxon>Betaproteobacteria</taxon>
        <taxon>Burkholderiales</taxon>
        <taxon>Burkholderiaceae</taxon>
        <taxon>Caballeronia</taxon>
    </lineage>
</organism>
<name>A0A158HYI0_CABCO</name>
<proteinExistence type="predicted"/>
<evidence type="ECO:0000313" key="5">
    <source>
        <dbReference type="Proteomes" id="UP000054740"/>
    </source>
</evidence>